<feature type="compositionally biased region" description="Basic and acidic residues" evidence="2">
    <location>
        <begin position="1649"/>
        <end position="1702"/>
    </location>
</feature>
<feature type="compositionally biased region" description="Basic and acidic residues" evidence="2">
    <location>
        <begin position="549"/>
        <end position="573"/>
    </location>
</feature>
<feature type="compositionally biased region" description="Basic residues" evidence="2">
    <location>
        <begin position="1451"/>
        <end position="1469"/>
    </location>
</feature>
<feature type="compositionally biased region" description="Basic and acidic residues" evidence="2">
    <location>
        <begin position="1774"/>
        <end position="1803"/>
    </location>
</feature>
<feature type="region of interest" description="Disordered" evidence="2">
    <location>
        <begin position="1440"/>
        <end position="1493"/>
    </location>
</feature>
<sequence>SSSTPSTSWEIPKHGTSTVNNSEKREFSVEEDWKIFKRLKEQVEKDAHRNHDIVPKWLEHRYSPEKWKKLSTVEKWRLRRESKCDGSLNATTANDLLAKKGEKSSKISQTLGNMPIHSFPTLLEEDKNSGVLRRLDLFEEEGVAGDDDDAGERTKGLPDWAVPKDRLLRSFFQFRAELDVRTEERLLRDSFMIFDDDPIMRADHPENKPAKPEVFQLKPLKMTTVEWDDWKKEKPIPVLRNVNPSHEMVKDRSRCKGRFAKYSEYNIRPSEIAKLRDRGVSEEDPLFFWNRSSDCDSLEGRSYYYVNEFHRTTKLAKLAIAMLRKKGTALTKEAIEQRMREFDTKLSAMKRKMTMTKKEKTIEEPEEDEETAPTTSKAAEPITVAIPKEEIKKESQSGDVLSPDSPNKRVLPARTRKPTAKEAERREDERKEKERVARRSRDKCSKEPEQQQTSPTAAASSTAAAPAASTTQDTPEKQRKESIKIRMESVQAAKKKGNQTGESVEEHKRRRGLDFRGEVEEEEIVGRTKEGEEIVLVKRGENGSWSIRFDKPTVEESEKEIKKEKNHSVHDDLSSSEEDDDNIPSTEELVKYHPSELIFFRDRWGEPRLAPRCCLADVRDGQWVACKRPGRNDFMSASLAKRAYEMDLNVAWRHEAANQRICQLHSRLLRTAGEGGNILEEMIPWMGRRKCTEMENQLMGREETTAFAELEKEENKWMNWGKPVSTQILMQRMKEINRKARRLVYALRDRKKRRSAKRVRRVPKGMKKQTRLFEYAKFILERIDIDNLTEAEIASLSGKERRTLAELIRVNKKRLEMERDQMDKMKRKREKREGITRPMTPISCASIAGGASEFERLIGPLIECMVQRPVEDGVKDVRPIKRIRVEQTRKEKKNRVVMKRTTRGRKMSRRKAKIVTLKSGDLLNLTKYRTMKKKMKPMIEEMKSTPEKKERAIESLLGKKIPGLGIAIRKEKKQREYAMLERSERIGVSLTLLNKGKKKIRAEYVIIGVLRDHEVKKATMLRDPFLFLAYPKNEKTRKIVKLMPVLPQNVMRNVKGRGKKGIDVVDLTNEKNEGEGKSRQGSSEKRKDDGDEPMEMNENEEGPAKTGNGEGEKEVVVLGVTKKAKRKRWIRKSIDRRNRMYTRPGVIVVRRRETLEQLAEVKAICLRKIQNLPNFDKMLDDIVEKSLKLLCTEPAPRKISHTDVENAMENNYEKRLRELWMEEIDRSLRVSGFLPPNVPDEYLEERAEELEERMKFAIEVEEALLHEERRQRLDDAAAAAVAAIDKDEKDVHANEQSKRTSTHHPLAGDSHSCAPLAAKTSGGKLLQLQSVYDRLKDERTYWNEREDERWRENKPFVPQRHPLLPDEVYDEVSLPVKDGNGKLSSVPKGAVLFETEATARIGRVKTGRKLSLNRALRNIDTSSLTIPQMKKLIAGLKKMKAERARMSGKSSKNKIKKLRMNRVKRKVPRRKEAVPPPSDENNEKEDSEVPLPSQSASLLEWSMAAPSVEEIAKELSEHGKNVKNASEDEIRQSIVRLRQLKKYIYQQFKPLDDGEEAQPTTVKIGVVKTSAVIPMNTSSGHRIILKTADKDQNPMKITKNGKEEKNGREENRSEDRKEEKKQKRKSVSNGEESDRTKKRKREEGEEEREEPKRRKTKEEDRRGEKKEERKGGKNGNGEDKKKEKNEERNREEDENPKKGEKERRKKKEKKDGMKKKEEEKKEETKEKKETRVKKNPSVEEKKSEESPEGNSKQKLYVVRLRKKGSNRKSGSYDWEEKKAIDEEKKRYREQKRAAREGREAMMREEEEEEMETKPVEEPKKRRKKRLADEGILLDDEGKILAKKKRKQVDPTGFSLLPTRSIYRYRDRFGLPKDEEDNRAALVFGAQMHFNKLEGSANAIPYFVHTVKSGGNYLDERDAQQLRKQLERARLEAEQLAAAGLQPATPPPARGTRYRVAANQQKQLLKEAENQEAADNDEDSQ</sequence>
<feature type="compositionally biased region" description="Basic and acidic residues" evidence="2">
    <location>
        <begin position="419"/>
        <end position="449"/>
    </location>
</feature>
<keyword evidence="4" id="KW-1185">Reference proteome</keyword>
<feature type="coiled-coil region" evidence="1">
    <location>
        <begin position="1915"/>
        <end position="1977"/>
    </location>
</feature>
<feature type="compositionally biased region" description="Basic and acidic residues" evidence="2">
    <location>
        <begin position="1061"/>
        <end position="1089"/>
    </location>
</feature>
<feature type="compositionally biased region" description="Basic and acidic residues" evidence="2">
    <location>
        <begin position="1736"/>
        <end position="1745"/>
    </location>
</feature>
<feature type="region of interest" description="Disordered" evidence="2">
    <location>
        <begin position="1583"/>
        <end position="1824"/>
    </location>
</feature>
<reference evidence="4" key="1">
    <citation type="submission" date="2022-10" db="EMBL/GenBank/DDBJ databases">
        <title>Genome assembly of Pristionchus species.</title>
        <authorList>
            <person name="Yoshida K."/>
            <person name="Sommer R.J."/>
        </authorList>
    </citation>
    <scope>NUCLEOTIDE SEQUENCE [LARGE SCALE GENOMIC DNA]</scope>
    <source>
        <strain evidence="4">RS5460</strain>
    </source>
</reference>
<feature type="region of interest" description="Disordered" evidence="2">
    <location>
        <begin position="1061"/>
        <end position="1113"/>
    </location>
</feature>
<feature type="compositionally biased region" description="Polar residues" evidence="2">
    <location>
        <begin position="1"/>
        <end position="21"/>
    </location>
</feature>
<accession>A0AAN5CG75</accession>
<evidence type="ECO:0000256" key="1">
    <source>
        <dbReference type="SAM" id="Coils"/>
    </source>
</evidence>
<feature type="compositionally biased region" description="Basic and acidic residues" evidence="2">
    <location>
        <begin position="1709"/>
        <end position="1729"/>
    </location>
</feature>
<organism evidence="3 4">
    <name type="scientific">Pristionchus mayeri</name>
    <dbReference type="NCBI Taxonomy" id="1317129"/>
    <lineage>
        <taxon>Eukaryota</taxon>
        <taxon>Metazoa</taxon>
        <taxon>Ecdysozoa</taxon>
        <taxon>Nematoda</taxon>
        <taxon>Chromadorea</taxon>
        <taxon>Rhabditida</taxon>
        <taxon>Rhabditina</taxon>
        <taxon>Diplogasteromorpha</taxon>
        <taxon>Diplogasteroidea</taxon>
        <taxon>Neodiplogasteridae</taxon>
        <taxon>Pristionchus</taxon>
    </lineage>
</organism>
<feature type="compositionally biased region" description="Low complexity" evidence="2">
    <location>
        <begin position="450"/>
        <end position="472"/>
    </location>
</feature>
<dbReference type="EMBL" id="BTRK01000003">
    <property type="protein sequence ID" value="GMR42992.1"/>
    <property type="molecule type" value="Genomic_DNA"/>
</dbReference>
<feature type="region of interest" description="Disordered" evidence="2">
    <location>
        <begin position="549"/>
        <end position="584"/>
    </location>
</feature>
<dbReference type="InterPro" id="IPR038291">
    <property type="entry name" value="SAP30_C_sf"/>
</dbReference>
<dbReference type="Gene3D" id="6.10.160.20">
    <property type="match status" value="1"/>
</dbReference>
<feature type="compositionally biased region" description="Basic and acidic residues" evidence="2">
    <location>
        <begin position="387"/>
        <end position="396"/>
    </location>
</feature>
<evidence type="ECO:0000313" key="4">
    <source>
        <dbReference type="Proteomes" id="UP001328107"/>
    </source>
</evidence>
<feature type="compositionally biased region" description="Basic and acidic residues" evidence="2">
    <location>
        <begin position="474"/>
        <end position="487"/>
    </location>
</feature>
<feature type="region of interest" description="Disordered" evidence="2">
    <location>
        <begin position="889"/>
        <end position="909"/>
    </location>
</feature>
<comment type="caution">
    <text evidence="3">The sequence shown here is derived from an EMBL/GenBank/DDBJ whole genome shotgun (WGS) entry which is preliminary data.</text>
</comment>
<feature type="region of interest" description="Disordered" evidence="2">
    <location>
        <begin position="1"/>
        <end position="24"/>
    </location>
</feature>
<feature type="compositionally biased region" description="Basic residues" evidence="2">
    <location>
        <begin position="890"/>
        <end position="909"/>
    </location>
</feature>
<feature type="compositionally biased region" description="Basic and acidic residues" evidence="2">
    <location>
        <begin position="1287"/>
        <end position="1298"/>
    </location>
</feature>
<evidence type="ECO:0000256" key="2">
    <source>
        <dbReference type="SAM" id="MobiDB-lite"/>
    </source>
</evidence>
<feature type="region of interest" description="Disordered" evidence="2">
    <location>
        <begin position="1287"/>
        <end position="1315"/>
    </location>
</feature>
<evidence type="ECO:0000313" key="3">
    <source>
        <dbReference type="EMBL" id="GMR42992.1"/>
    </source>
</evidence>
<keyword evidence="1" id="KW-0175">Coiled coil</keyword>
<feature type="coiled-coil region" evidence="1">
    <location>
        <begin position="1240"/>
        <end position="1267"/>
    </location>
</feature>
<dbReference type="Proteomes" id="UP001328107">
    <property type="component" value="Unassembled WGS sequence"/>
</dbReference>
<gene>
    <name evidence="3" type="ORF">PMAYCL1PPCAC_13187</name>
</gene>
<name>A0AAN5CG75_9BILA</name>
<feature type="region of interest" description="Disordered" evidence="2">
    <location>
        <begin position="353"/>
        <end position="511"/>
    </location>
</feature>
<proteinExistence type="predicted"/>
<feature type="non-terminal residue" evidence="3">
    <location>
        <position position="1"/>
    </location>
</feature>
<protein>
    <submittedName>
        <fullName evidence="3">Uncharacterized protein</fullName>
    </submittedName>
</protein>
<feature type="compositionally biased region" description="Basic and acidic residues" evidence="2">
    <location>
        <begin position="1600"/>
        <end position="1621"/>
    </location>
</feature>
<feature type="compositionally biased region" description="Acidic residues" evidence="2">
    <location>
        <begin position="1090"/>
        <end position="1101"/>
    </location>
</feature>